<gene>
    <name evidence="8" type="ORF">OJAV_G00179260</name>
</gene>
<dbReference type="InterPro" id="IPR002948">
    <property type="entry name" value="SLC12A3"/>
</dbReference>
<sequence>GPPRYSPHNFDGRNQNLQIPPTVIEDSSGIPERRGSRAELRRSSLYSTIDLVPQLEHYASSIPRQQSRSRPSLEVLRKSFEEVEVGADGEITLDLSVPQIEGEEPPNPKEKAPIRFGWIVGVMVRCMLNIWGVILFLRLSWITSQAGVVLTCVIILMSVVVTSVTALSISAIATNGRVVSGGTYFMISRTLGPEIGGPIGMVFSFANALACALNTVGFAEVVRDLMQDLGVVIVDSINDVRIVGVVTVTLLMFITVAGMEWESKTQILFFIVLLVSFANYLVGTIIPQSVEKQAVGIFGYRGDIFVENLTPNWRGSEGSFFQMFAIFFPAATGILSGANISGDLKDPATAIPKGTLMAIFWTTLSYLGIAVTVGACVVRDASGNMSDIITANGSEVCLGLACNLGWNFTDCIQSQSCEFGLANSVKVLGQISGFYYLITAGVFAASLSSALGFLVSAPKVFQCLCKDQIYPYIIFFAKGYGKNNEPLRAYVLCYLISVAFILIAELNTIAALISNFFLAPTL</sequence>
<dbReference type="GO" id="GO:0016324">
    <property type="term" value="C:apical plasma membrane"/>
    <property type="evidence" value="ECO:0007669"/>
    <property type="project" value="TreeGrafter"/>
</dbReference>
<feature type="transmembrane region" description="Helical" evidence="6">
    <location>
        <begin position="149"/>
        <end position="175"/>
    </location>
</feature>
<keyword evidence="2 6" id="KW-0812">Transmembrane</keyword>
<feature type="transmembrane region" description="Helical" evidence="6">
    <location>
        <begin position="320"/>
        <end position="338"/>
    </location>
</feature>
<dbReference type="GO" id="GO:0006884">
    <property type="term" value="P:cell volume homeostasis"/>
    <property type="evidence" value="ECO:0007669"/>
    <property type="project" value="TreeGrafter"/>
</dbReference>
<evidence type="ECO:0000256" key="5">
    <source>
        <dbReference type="SAM" id="MobiDB-lite"/>
    </source>
</evidence>
<dbReference type="Gene3D" id="1.20.1740.10">
    <property type="entry name" value="Amino acid/polyamine transporter I"/>
    <property type="match status" value="1"/>
</dbReference>
<evidence type="ECO:0000256" key="4">
    <source>
        <dbReference type="ARBA" id="ARBA00023136"/>
    </source>
</evidence>
<dbReference type="EMBL" id="CM012454">
    <property type="protein sequence ID" value="RVE60280.1"/>
    <property type="molecule type" value="Genomic_DNA"/>
</dbReference>
<dbReference type="GO" id="GO:0055064">
    <property type="term" value="P:chloride ion homeostasis"/>
    <property type="evidence" value="ECO:0007669"/>
    <property type="project" value="TreeGrafter"/>
</dbReference>
<feature type="transmembrane region" description="Helical" evidence="6">
    <location>
        <begin position="195"/>
        <end position="219"/>
    </location>
</feature>
<dbReference type="GO" id="GO:0008511">
    <property type="term" value="F:sodium:potassium:chloride symporter activity"/>
    <property type="evidence" value="ECO:0007669"/>
    <property type="project" value="TreeGrafter"/>
</dbReference>
<keyword evidence="3 6" id="KW-1133">Transmembrane helix</keyword>
<feature type="transmembrane region" description="Helical" evidence="6">
    <location>
        <begin position="489"/>
        <end position="518"/>
    </location>
</feature>
<evidence type="ECO:0000256" key="1">
    <source>
        <dbReference type="ARBA" id="ARBA00004141"/>
    </source>
</evidence>
<evidence type="ECO:0000313" key="8">
    <source>
        <dbReference type="EMBL" id="RVE60280.1"/>
    </source>
</evidence>
<evidence type="ECO:0000256" key="6">
    <source>
        <dbReference type="SAM" id="Phobius"/>
    </source>
</evidence>
<feature type="non-terminal residue" evidence="8">
    <location>
        <position position="1"/>
    </location>
</feature>
<dbReference type="InterPro" id="IPR004842">
    <property type="entry name" value="SLC12A_fam"/>
</dbReference>
<accession>A0A437CC00</accession>
<protein>
    <recommendedName>
        <fullName evidence="7">Amino acid permease/ SLC12A domain-containing protein</fullName>
    </recommendedName>
</protein>
<dbReference type="InterPro" id="IPR004841">
    <property type="entry name" value="AA-permease/SLC12A_dom"/>
</dbReference>
<feature type="domain" description="Amino acid permease/ SLC12A" evidence="7">
    <location>
        <begin position="121"/>
        <end position="519"/>
    </location>
</feature>
<dbReference type="PANTHER" id="PTHR11827">
    <property type="entry name" value="SOLUTE CARRIER FAMILY 12, CATION COTRANSPORTERS"/>
    <property type="match status" value="1"/>
</dbReference>
<feature type="transmembrane region" description="Helical" evidence="6">
    <location>
        <begin position="116"/>
        <end position="137"/>
    </location>
</feature>
<evidence type="ECO:0000259" key="7">
    <source>
        <dbReference type="Pfam" id="PF00324"/>
    </source>
</evidence>
<evidence type="ECO:0000313" key="9">
    <source>
        <dbReference type="Proteomes" id="UP000283210"/>
    </source>
</evidence>
<keyword evidence="4 6" id="KW-0472">Membrane</keyword>
<dbReference type="Pfam" id="PF00324">
    <property type="entry name" value="AA_permease"/>
    <property type="match status" value="1"/>
</dbReference>
<dbReference type="AlphaFoldDB" id="A0A437CC00"/>
<feature type="transmembrane region" description="Helical" evidence="6">
    <location>
        <begin position="267"/>
        <end position="286"/>
    </location>
</feature>
<feature type="transmembrane region" description="Helical" evidence="6">
    <location>
        <begin position="358"/>
        <end position="378"/>
    </location>
</feature>
<dbReference type="GO" id="GO:0055075">
    <property type="term" value="P:potassium ion homeostasis"/>
    <property type="evidence" value="ECO:0007669"/>
    <property type="project" value="TreeGrafter"/>
</dbReference>
<dbReference type="GO" id="GO:1990573">
    <property type="term" value="P:potassium ion import across plasma membrane"/>
    <property type="evidence" value="ECO:0007669"/>
    <property type="project" value="TreeGrafter"/>
</dbReference>
<dbReference type="Proteomes" id="UP000283210">
    <property type="component" value="Chromosome 18"/>
</dbReference>
<reference evidence="8 9" key="2">
    <citation type="submission" date="2019-01" db="EMBL/GenBank/DDBJ databases">
        <title>A chromosome length genome reference of the Java medaka (oryzias javanicus).</title>
        <authorList>
            <person name="Herpin A."/>
            <person name="Takehana Y."/>
            <person name="Naruse K."/>
            <person name="Ansai S."/>
            <person name="Kawaguchi M."/>
        </authorList>
    </citation>
    <scope>NUCLEOTIDE SEQUENCE [LARGE SCALE GENOMIC DNA]</scope>
    <source>
        <strain evidence="8">RS831</strain>
        <tissue evidence="8">Whole body</tissue>
    </source>
</reference>
<feature type="transmembrane region" description="Helical" evidence="6">
    <location>
        <begin position="434"/>
        <end position="454"/>
    </location>
</feature>
<feature type="region of interest" description="Disordered" evidence="5">
    <location>
        <begin position="1"/>
        <end position="37"/>
    </location>
</feature>
<evidence type="ECO:0000256" key="2">
    <source>
        <dbReference type="ARBA" id="ARBA00022692"/>
    </source>
</evidence>
<comment type="subcellular location">
    <subcellularLocation>
        <location evidence="1">Membrane</location>
        <topology evidence="1">Multi-pass membrane protein</topology>
    </subcellularLocation>
</comment>
<name>A0A437CC00_ORYJA</name>
<organism evidence="8 9">
    <name type="scientific">Oryzias javanicus</name>
    <name type="common">Javanese ricefish</name>
    <name type="synonym">Aplocheilus javanicus</name>
    <dbReference type="NCBI Taxonomy" id="123683"/>
    <lineage>
        <taxon>Eukaryota</taxon>
        <taxon>Metazoa</taxon>
        <taxon>Chordata</taxon>
        <taxon>Craniata</taxon>
        <taxon>Vertebrata</taxon>
        <taxon>Euteleostomi</taxon>
        <taxon>Actinopterygii</taxon>
        <taxon>Neopterygii</taxon>
        <taxon>Teleostei</taxon>
        <taxon>Neoteleostei</taxon>
        <taxon>Acanthomorphata</taxon>
        <taxon>Ovalentaria</taxon>
        <taxon>Atherinomorphae</taxon>
        <taxon>Beloniformes</taxon>
        <taxon>Adrianichthyidae</taxon>
        <taxon>Oryziinae</taxon>
        <taxon>Oryzias</taxon>
    </lineage>
</organism>
<dbReference type="PANTHER" id="PTHR11827:SF97">
    <property type="entry name" value="SLC12A10.3 SOLUTE CARRIER FAMILY 12 (SODIUM_POTASSIUM_CHLORIDE TRANSPORTERS), MEMBER 10, TANDEM DUPLICATE 3 ISOFORM X1-RELATED"/>
    <property type="match status" value="1"/>
</dbReference>
<keyword evidence="9" id="KW-1185">Reference proteome</keyword>
<evidence type="ECO:0000256" key="3">
    <source>
        <dbReference type="ARBA" id="ARBA00022989"/>
    </source>
</evidence>
<dbReference type="GO" id="GO:0055078">
    <property type="term" value="P:sodium ion homeostasis"/>
    <property type="evidence" value="ECO:0007669"/>
    <property type="project" value="TreeGrafter"/>
</dbReference>
<dbReference type="OrthoDB" id="2020542at2759"/>
<proteinExistence type="predicted"/>
<dbReference type="PRINTS" id="PR01230">
    <property type="entry name" value="NACLTRNSPORT"/>
</dbReference>
<feature type="transmembrane region" description="Helical" evidence="6">
    <location>
        <begin position="240"/>
        <end position="261"/>
    </location>
</feature>
<reference evidence="8 9" key="1">
    <citation type="submission" date="2018-11" db="EMBL/GenBank/DDBJ databases">
        <authorList>
            <person name="Lopez-Roques C."/>
            <person name="Donnadieu C."/>
            <person name="Bouchez O."/>
            <person name="Klopp C."/>
            <person name="Cabau C."/>
            <person name="Zahm M."/>
        </authorList>
    </citation>
    <scope>NUCLEOTIDE SEQUENCE [LARGE SCALE GENOMIC DNA]</scope>
    <source>
        <strain evidence="8">RS831</strain>
        <tissue evidence="8">Whole body</tissue>
    </source>
</reference>